<dbReference type="GO" id="GO:0061630">
    <property type="term" value="F:ubiquitin protein ligase activity"/>
    <property type="evidence" value="ECO:0007669"/>
    <property type="project" value="UniProtKB-EC"/>
</dbReference>
<dbReference type="SUPFAM" id="SSF56204">
    <property type="entry name" value="Hect, E3 ligase catalytic domain"/>
    <property type="match status" value="1"/>
</dbReference>
<comment type="caution">
    <text evidence="7">The sequence shown here is derived from an EMBL/GenBank/DDBJ whole genome shotgun (WGS) entry which is preliminary data.</text>
</comment>
<keyword evidence="3" id="KW-0808">Transferase</keyword>
<organism evidence="7 8">
    <name type="scientific">Kipferlia bialata</name>
    <dbReference type="NCBI Taxonomy" id="797122"/>
    <lineage>
        <taxon>Eukaryota</taxon>
        <taxon>Metamonada</taxon>
        <taxon>Carpediemonas-like organisms</taxon>
        <taxon>Kipferlia</taxon>
    </lineage>
</organism>
<keyword evidence="8" id="KW-1185">Reference proteome</keyword>
<sequence length="341" mass="38227">MQGLLSRAVLSAAAGASSSITRACVNALTCLFGLITVPSLLFDEALLIGQCLLGVLSFLGMLCDLNDRSHLIPHSLMYNDAVNTQYNLSADHIRFLRQEDNFSFLRYPFVLSAYTKARLLRREAKMQQRTSAGGMFMMGQPVFSLKVRRESLIEDTVRTIEFVRQSRPATLRYPLKVTFAGEPGIDQGGVSTEFFTLVTEALFDPTYGMFVYNQDTRVLWFNPHSTAFAEMMSHFYLIGAILGLAIYNGVNVDTRLPQVTYKRLLGMEVGLEDIRDIDPTLHRSLEVVLECPPEQVEGLCMTFAVENDWVGHTYTTELVPGGGDVNVTADNRQEYVEKYVE</sequence>
<accession>A0A9K3D098</accession>
<dbReference type="AlphaFoldDB" id="A0A9K3D098"/>
<evidence type="ECO:0000259" key="6">
    <source>
        <dbReference type="PROSITE" id="PS50237"/>
    </source>
</evidence>
<evidence type="ECO:0000313" key="8">
    <source>
        <dbReference type="Proteomes" id="UP000265618"/>
    </source>
</evidence>
<reference evidence="7 8" key="1">
    <citation type="journal article" date="2018" name="PLoS ONE">
        <title>The draft genome of Kipferlia bialata reveals reductive genome evolution in fornicate parasites.</title>
        <authorList>
            <person name="Tanifuji G."/>
            <person name="Takabayashi S."/>
            <person name="Kume K."/>
            <person name="Takagi M."/>
            <person name="Nakayama T."/>
            <person name="Kamikawa R."/>
            <person name="Inagaki Y."/>
            <person name="Hashimoto T."/>
        </authorList>
    </citation>
    <scope>NUCLEOTIDE SEQUENCE [LARGE SCALE GENOMIC DNA]</scope>
    <source>
        <strain evidence="7">NY0173</strain>
    </source>
</reference>
<dbReference type="InterPro" id="IPR035983">
    <property type="entry name" value="Hect_E3_ubiquitin_ligase"/>
</dbReference>
<evidence type="ECO:0000256" key="2">
    <source>
        <dbReference type="ARBA" id="ARBA00012485"/>
    </source>
</evidence>
<dbReference type="PROSITE" id="PS50237">
    <property type="entry name" value="HECT"/>
    <property type="match status" value="1"/>
</dbReference>
<dbReference type="OrthoDB" id="8068875at2759"/>
<keyword evidence="4 5" id="KW-0833">Ubl conjugation pathway</keyword>
<dbReference type="PANTHER" id="PTHR45700:SF8">
    <property type="entry name" value="HECT-TYPE E3 UBIQUITIN TRANSFERASE"/>
    <property type="match status" value="1"/>
</dbReference>
<comment type="caution">
    <text evidence="5">Lacks conserved residue(s) required for the propagation of feature annotation.</text>
</comment>
<dbReference type="Pfam" id="PF00632">
    <property type="entry name" value="HECT"/>
    <property type="match status" value="1"/>
</dbReference>
<dbReference type="EC" id="2.3.2.26" evidence="2"/>
<evidence type="ECO:0000256" key="3">
    <source>
        <dbReference type="ARBA" id="ARBA00022679"/>
    </source>
</evidence>
<dbReference type="Proteomes" id="UP000265618">
    <property type="component" value="Unassembled WGS sequence"/>
</dbReference>
<evidence type="ECO:0000256" key="4">
    <source>
        <dbReference type="ARBA" id="ARBA00022786"/>
    </source>
</evidence>
<dbReference type="SMART" id="SM00119">
    <property type="entry name" value="HECTc"/>
    <property type="match status" value="1"/>
</dbReference>
<comment type="catalytic activity">
    <reaction evidence="1">
        <text>S-ubiquitinyl-[E2 ubiquitin-conjugating enzyme]-L-cysteine + [acceptor protein]-L-lysine = [E2 ubiquitin-conjugating enzyme]-L-cysteine + N(6)-ubiquitinyl-[acceptor protein]-L-lysine.</text>
        <dbReference type="EC" id="2.3.2.26"/>
    </reaction>
</comment>
<dbReference type="EMBL" id="BDIP01002131">
    <property type="protein sequence ID" value="GIQ85777.1"/>
    <property type="molecule type" value="Genomic_DNA"/>
</dbReference>
<dbReference type="Gene3D" id="3.90.1750.10">
    <property type="entry name" value="Hect, E3 ligase catalytic domains"/>
    <property type="match status" value="1"/>
</dbReference>
<name>A0A9K3D098_9EUKA</name>
<gene>
    <name evidence="7" type="ORF">KIPB_007506</name>
</gene>
<evidence type="ECO:0000256" key="5">
    <source>
        <dbReference type="PROSITE-ProRule" id="PRU00104"/>
    </source>
</evidence>
<dbReference type="InterPro" id="IPR044611">
    <property type="entry name" value="E3A/B/C-like"/>
</dbReference>
<protein>
    <recommendedName>
        <fullName evidence="2">HECT-type E3 ubiquitin transferase</fullName>
        <ecNumber evidence="2">2.3.2.26</ecNumber>
    </recommendedName>
</protein>
<dbReference type="Gene3D" id="3.30.2160.10">
    <property type="entry name" value="Hect, E3 ligase catalytic domain"/>
    <property type="match status" value="1"/>
</dbReference>
<proteinExistence type="predicted"/>
<evidence type="ECO:0000313" key="7">
    <source>
        <dbReference type="EMBL" id="GIQ85777.1"/>
    </source>
</evidence>
<feature type="non-terminal residue" evidence="7">
    <location>
        <position position="1"/>
    </location>
</feature>
<dbReference type="PANTHER" id="PTHR45700">
    <property type="entry name" value="UBIQUITIN-PROTEIN LIGASE E3C"/>
    <property type="match status" value="1"/>
</dbReference>
<feature type="domain" description="HECT" evidence="6">
    <location>
        <begin position="167"/>
        <end position="341"/>
    </location>
</feature>
<evidence type="ECO:0000256" key="1">
    <source>
        <dbReference type="ARBA" id="ARBA00000885"/>
    </source>
</evidence>
<dbReference type="GO" id="GO:0000209">
    <property type="term" value="P:protein polyubiquitination"/>
    <property type="evidence" value="ECO:0007669"/>
    <property type="project" value="InterPro"/>
</dbReference>
<dbReference type="InterPro" id="IPR000569">
    <property type="entry name" value="HECT_dom"/>
</dbReference>